<dbReference type="EMBL" id="RBUG01000022">
    <property type="protein sequence ID" value="RMU76826.1"/>
    <property type="molecule type" value="Genomic_DNA"/>
</dbReference>
<dbReference type="Proteomes" id="UP000271152">
    <property type="component" value="Unassembled WGS sequence"/>
</dbReference>
<evidence type="ECO:0000313" key="1">
    <source>
        <dbReference type="EMBL" id="RMU76826.1"/>
    </source>
</evidence>
<accession>A0A3M5X1X8</accession>
<proteinExistence type="predicted"/>
<gene>
    <name evidence="1" type="ORF">ALP23_102005</name>
</gene>
<dbReference type="AlphaFoldDB" id="A0A3M5X1X8"/>
<name>A0A3M5X1X8_9PSED</name>
<reference evidence="1 2" key="1">
    <citation type="submission" date="2018-08" db="EMBL/GenBank/DDBJ databases">
        <title>Recombination of ecologically and evolutionarily significant loci maintains genetic cohesion in the Pseudomonas syringae species complex.</title>
        <authorList>
            <person name="Dillon M."/>
            <person name="Thakur S."/>
            <person name="Almeida R.N.D."/>
            <person name="Weir B.S."/>
            <person name="Guttman D.S."/>
        </authorList>
    </citation>
    <scope>NUCLEOTIDE SEQUENCE [LARGE SCALE GENOMIC DNA]</scope>
    <source>
        <strain evidence="1 2">ICMP 11947</strain>
    </source>
</reference>
<evidence type="ECO:0000313" key="2">
    <source>
        <dbReference type="Proteomes" id="UP000271152"/>
    </source>
</evidence>
<comment type="caution">
    <text evidence="1">The sequence shown here is derived from an EMBL/GenBank/DDBJ whole genome shotgun (WGS) entry which is preliminary data.</text>
</comment>
<protein>
    <submittedName>
        <fullName evidence="1">Uncharacterized protein</fullName>
    </submittedName>
</protein>
<organism evidence="1 2">
    <name type="scientific">Pseudomonas syringae pv. apii</name>
    <dbReference type="NCBI Taxonomy" id="81036"/>
    <lineage>
        <taxon>Bacteria</taxon>
        <taxon>Pseudomonadati</taxon>
        <taxon>Pseudomonadota</taxon>
        <taxon>Gammaproteobacteria</taxon>
        <taxon>Pseudomonadales</taxon>
        <taxon>Pseudomonadaceae</taxon>
        <taxon>Pseudomonas</taxon>
    </lineage>
</organism>
<sequence length="63" mass="7033">MHHCRHNFPSMAAEANLVGDQVLTFGDPCKGWRQYAMALILQQADNIPPDPAPEPGARYQDKI</sequence>